<dbReference type="PANTHER" id="PTHR43056:SF5">
    <property type="entry name" value="PEPTIDASE S9 PROLYL OLIGOPEPTIDASE CATALYTIC DOMAIN-CONTAINING PROTEIN"/>
    <property type="match status" value="1"/>
</dbReference>
<evidence type="ECO:0000313" key="4">
    <source>
        <dbReference type="Proteomes" id="UP000190637"/>
    </source>
</evidence>
<dbReference type="GO" id="GO:0008236">
    <property type="term" value="F:serine-type peptidase activity"/>
    <property type="evidence" value="ECO:0007669"/>
    <property type="project" value="InterPro"/>
</dbReference>
<dbReference type="GO" id="GO:0004177">
    <property type="term" value="F:aminopeptidase activity"/>
    <property type="evidence" value="ECO:0007669"/>
    <property type="project" value="UniProtKB-KW"/>
</dbReference>
<dbReference type="Gene3D" id="3.40.50.1820">
    <property type="entry name" value="alpha/beta hydrolase"/>
    <property type="match status" value="1"/>
</dbReference>
<dbReference type="AlphaFoldDB" id="A0A1T4LK66"/>
<sequence length="650" mass="70117">MPYGTWPSPLTAKDVARGERGLNFPSAAGGEIWWEESRPDEDGRTTVMRQGGDGSLTELLPRPWNARTRVHEYGGRSHLPVPSRDGQAGTRYGVVFAEFSDQRLYLLERDARHPRPLTPEPERPGSLRYADLSLAPDGEQVLCVRESHAADGSVSRCLVSVPLCGRAAEDPAAVRVLVTGSDFFAAPVASPDGRHLAWLCWDHPRMPWDGTELRVGMFDGDGRVEGIRTLKGGPTESVLAPRWRDDTHLYYVCDRSGWWNLYQVDLDGLVQALHPAEREFAPPPWQLGVTPFCVLDDGRLLVLHGHADLGAALLDPASGSLHPVAGELTSWRSVACDGTTVVGVAGSPRTPWAVVRLDPATGETETVRSGSDAPPSPEFLPTPRAETLSGPHGRRVHAVVYPPAHPDVSGDGPAPYVVWVHGGPTGLADSSMDATKAYFTSRGIGILDVNYGGSAGYGRAYRERLHRQWGVVDVEDAVAAAQALVERGMADPRRLAIRGPSSGGLTALLALTGDTFACGTSYFGVTDLSRLVEETHDFESRYLDGLIGPLPESAELYRERSPITRADEVDVPVLLLQGSEDPVVPPAQARAFAASLAERGVAHLLVEFAGESHGFREAGNVARSLETELAFYGRVFGFVPPGIPEVTLET</sequence>
<dbReference type="InterPro" id="IPR011042">
    <property type="entry name" value="6-blade_b-propeller_TolB-like"/>
</dbReference>
<dbReference type="Proteomes" id="UP000190637">
    <property type="component" value="Unassembled WGS sequence"/>
</dbReference>
<organism evidence="3 4">
    <name type="scientific">Marinactinospora thermotolerans DSM 45154</name>
    <dbReference type="NCBI Taxonomy" id="1122192"/>
    <lineage>
        <taxon>Bacteria</taxon>
        <taxon>Bacillati</taxon>
        <taxon>Actinomycetota</taxon>
        <taxon>Actinomycetes</taxon>
        <taxon>Streptosporangiales</taxon>
        <taxon>Nocardiopsidaceae</taxon>
        <taxon>Marinactinospora</taxon>
    </lineage>
</organism>
<reference evidence="3 4" key="1">
    <citation type="submission" date="2017-02" db="EMBL/GenBank/DDBJ databases">
        <authorList>
            <person name="Peterson S.W."/>
        </authorList>
    </citation>
    <scope>NUCLEOTIDE SEQUENCE [LARGE SCALE GENOMIC DNA]</scope>
    <source>
        <strain evidence="3 4">DSM 45154</strain>
    </source>
</reference>
<accession>A0A1T4LK66</accession>
<name>A0A1T4LK66_9ACTN</name>
<dbReference type="PANTHER" id="PTHR43056">
    <property type="entry name" value="PEPTIDASE S9 PROLYL OLIGOPEPTIDASE"/>
    <property type="match status" value="1"/>
</dbReference>
<keyword evidence="4" id="KW-1185">Reference proteome</keyword>
<dbReference type="InterPro" id="IPR050585">
    <property type="entry name" value="Xaa-Pro_dipeptidyl-ppase/CocE"/>
</dbReference>
<proteinExistence type="predicted"/>
<dbReference type="Pfam" id="PF00326">
    <property type="entry name" value="Peptidase_S9"/>
    <property type="match status" value="1"/>
</dbReference>
<gene>
    <name evidence="3" type="ORF">SAMN02745673_00712</name>
</gene>
<protein>
    <submittedName>
        <fullName evidence="3">Dipeptidyl aminopeptidase/acylaminoacyl peptidase</fullName>
    </submittedName>
</protein>
<dbReference type="SUPFAM" id="SSF53474">
    <property type="entry name" value="alpha/beta-Hydrolases"/>
    <property type="match status" value="1"/>
</dbReference>
<keyword evidence="3" id="KW-0031">Aminopeptidase</keyword>
<dbReference type="STRING" id="1122192.SAMN02745673_00712"/>
<feature type="domain" description="Peptidase S9 prolyl oligopeptidase catalytic" evidence="2">
    <location>
        <begin position="432"/>
        <end position="637"/>
    </location>
</feature>
<dbReference type="GO" id="GO:0006508">
    <property type="term" value="P:proteolysis"/>
    <property type="evidence" value="ECO:0007669"/>
    <property type="project" value="InterPro"/>
</dbReference>
<evidence type="ECO:0000259" key="2">
    <source>
        <dbReference type="Pfam" id="PF00326"/>
    </source>
</evidence>
<keyword evidence="3" id="KW-0645">Protease</keyword>
<dbReference type="Gene3D" id="2.120.10.30">
    <property type="entry name" value="TolB, C-terminal domain"/>
    <property type="match status" value="1"/>
</dbReference>
<dbReference type="InterPro" id="IPR001375">
    <property type="entry name" value="Peptidase_S9_cat"/>
</dbReference>
<dbReference type="EMBL" id="FUWS01000002">
    <property type="protein sequence ID" value="SJZ55095.1"/>
    <property type="molecule type" value="Genomic_DNA"/>
</dbReference>
<evidence type="ECO:0000256" key="1">
    <source>
        <dbReference type="SAM" id="MobiDB-lite"/>
    </source>
</evidence>
<feature type="region of interest" description="Disordered" evidence="1">
    <location>
        <begin position="361"/>
        <end position="390"/>
    </location>
</feature>
<keyword evidence="3" id="KW-0378">Hydrolase</keyword>
<dbReference type="SUPFAM" id="SSF69322">
    <property type="entry name" value="Tricorn protease domain 2"/>
    <property type="match status" value="1"/>
</dbReference>
<evidence type="ECO:0000313" key="3">
    <source>
        <dbReference type="EMBL" id="SJZ55095.1"/>
    </source>
</evidence>
<dbReference type="InterPro" id="IPR029058">
    <property type="entry name" value="AB_hydrolase_fold"/>
</dbReference>